<evidence type="ECO:0000256" key="2">
    <source>
        <dbReference type="SAM" id="Phobius"/>
    </source>
</evidence>
<sequence length="423" mass="45002">MLRRLAKFCFDLRTLGRRRDPVLPIQQPKLHPWPPLHIEKRVGQCCEHCLKRKKKRRRDQLLLILLIILLLYLLGNTVALDILTNTGGGSTSTSNSDSNSNSNSAILSANQQLCLSEFEINAPANATLYPCSTCLPTLQVISSAYLNAHAQDATQVQNAIQFCALRSVFVEANGEGQSSLGNGGWMQTVDVCGWSGVDCDGSGRVSSLELNVPGIPTIVPDQLGALTNLQTLQVVGDNQYPAGSLPSSFTNLTALATLELQATGITSIPDGLFDSLKNVTSLTLEKNVQMSSTLPSSVAQLPMQNLVITNQVLTNPLSTLLNSTSIQSSLKLLDFSTTNMTGSIPASVSSLKSLVELHLDHNDLTNPLPSSFPSTLEIIDLANNTGLSGSVDGSFCALGALQQCDMTGTGLKAAGSCGVCQFS</sequence>
<gene>
    <name evidence="3" type="ORF">DAEQUDRAFT_669222</name>
</gene>
<dbReference type="InterPro" id="IPR032675">
    <property type="entry name" value="LRR_dom_sf"/>
</dbReference>
<dbReference type="SUPFAM" id="SSF52058">
    <property type="entry name" value="L domain-like"/>
    <property type="match status" value="1"/>
</dbReference>
<dbReference type="Gene3D" id="3.80.10.10">
    <property type="entry name" value="Ribonuclease Inhibitor"/>
    <property type="match status" value="1"/>
</dbReference>
<dbReference type="PANTHER" id="PTHR48059:SF30">
    <property type="entry name" value="OS06G0587000 PROTEIN"/>
    <property type="match status" value="1"/>
</dbReference>
<keyword evidence="2" id="KW-1133">Transmembrane helix</keyword>
<keyword evidence="4" id="KW-1185">Reference proteome</keyword>
<evidence type="ECO:0000256" key="1">
    <source>
        <dbReference type="ARBA" id="ARBA00004196"/>
    </source>
</evidence>
<dbReference type="OrthoDB" id="676979at2759"/>
<dbReference type="Proteomes" id="UP000076727">
    <property type="component" value="Unassembled WGS sequence"/>
</dbReference>
<dbReference type="AlphaFoldDB" id="A0A165QLS5"/>
<feature type="transmembrane region" description="Helical" evidence="2">
    <location>
        <begin position="61"/>
        <end position="83"/>
    </location>
</feature>
<comment type="subcellular location">
    <subcellularLocation>
        <location evidence="1">Cell envelope</location>
    </subcellularLocation>
</comment>
<organism evidence="3 4">
    <name type="scientific">Daedalea quercina L-15889</name>
    <dbReference type="NCBI Taxonomy" id="1314783"/>
    <lineage>
        <taxon>Eukaryota</taxon>
        <taxon>Fungi</taxon>
        <taxon>Dikarya</taxon>
        <taxon>Basidiomycota</taxon>
        <taxon>Agaricomycotina</taxon>
        <taxon>Agaricomycetes</taxon>
        <taxon>Polyporales</taxon>
        <taxon>Fomitopsis</taxon>
    </lineage>
</organism>
<evidence type="ECO:0000313" key="3">
    <source>
        <dbReference type="EMBL" id="KZT69641.1"/>
    </source>
</evidence>
<dbReference type="InterPro" id="IPR051848">
    <property type="entry name" value="PGIP"/>
</dbReference>
<dbReference type="PANTHER" id="PTHR48059">
    <property type="entry name" value="POLYGALACTURONASE INHIBITOR 1"/>
    <property type="match status" value="1"/>
</dbReference>
<keyword evidence="2" id="KW-0812">Transmembrane</keyword>
<dbReference type="STRING" id="1314783.A0A165QLS5"/>
<evidence type="ECO:0000313" key="4">
    <source>
        <dbReference type="Proteomes" id="UP000076727"/>
    </source>
</evidence>
<accession>A0A165QLS5</accession>
<name>A0A165QLS5_9APHY</name>
<keyword evidence="2" id="KW-0472">Membrane</keyword>
<dbReference type="InterPro" id="IPR001611">
    <property type="entry name" value="Leu-rich_rpt"/>
</dbReference>
<reference evidence="3 4" key="1">
    <citation type="journal article" date="2016" name="Mol. Biol. Evol.">
        <title>Comparative Genomics of Early-Diverging Mushroom-Forming Fungi Provides Insights into the Origins of Lignocellulose Decay Capabilities.</title>
        <authorList>
            <person name="Nagy L.G."/>
            <person name="Riley R."/>
            <person name="Tritt A."/>
            <person name="Adam C."/>
            <person name="Daum C."/>
            <person name="Floudas D."/>
            <person name="Sun H."/>
            <person name="Yadav J.S."/>
            <person name="Pangilinan J."/>
            <person name="Larsson K.H."/>
            <person name="Matsuura K."/>
            <person name="Barry K."/>
            <person name="Labutti K."/>
            <person name="Kuo R."/>
            <person name="Ohm R.A."/>
            <person name="Bhattacharya S.S."/>
            <person name="Shirouzu T."/>
            <person name="Yoshinaga Y."/>
            <person name="Martin F.M."/>
            <person name="Grigoriev I.V."/>
            <person name="Hibbett D.S."/>
        </authorList>
    </citation>
    <scope>NUCLEOTIDE SEQUENCE [LARGE SCALE GENOMIC DNA]</scope>
    <source>
        <strain evidence="3 4">L-15889</strain>
    </source>
</reference>
<protein>
    <submittedName>
        <fullName evidence="3">L domain-like protein</fullName>
    </submittedName>
</protein>
<dbReference type="Pfam" id="PF00560">
    <property type="entry name" value="LRR_1"/>
    <property type="match status" value="1"/>
</dbReference>
<dbReference type="EMBL" id="KV429056">
    <property type="protein sequence ID" value="KZT69641.1"/>
    <property type="molecule type" value="Genomic_DNA"/>
</dbReference>
<proteinExistence type="predicted"/>